<dbReference type="Proteomes" id="UP001218188">
    <property type="component" value="Unassembled WGS sequence"/>
</dbReference>
<dbReference type="Gene3D" id="1.20.1250.20">
    <property type="entry name" value="MFS general substrate transporter like domains"/>
    <property type="match status" value="1"/>
</dbReference>
<dbReference type="PANTHER" id="PTHR23507">
    <property type="entry name" value="ZGC:174356"/>
    <property type="match status" value="1"/>
</dbReference>
<feature type="transmembrane region" description="Helical" evidence="5">
    <location>
        <begin position="112"/>
        <end position="133"/>
    </location>
</feature>
<evidence type="ECO:0000256" key="2">
    <source>
        <dbReference type="ARBA" id="ARBA00022692"/>
    </source>
</evidence>
<keyword evidence="3 5" id="KW-1133">Transmembrane helix</keyword>
<keyword evidence="2 5" id="KW-0812">Transmembrane</keyword>
<feature type="transmembrane region" description="Helical" evidence="5">
    <location>
        <begin position="269"/>
        <end position="286"/>
    </location>
</feature>
<dbReference type="GO" id="GO:0022857">
    <property type="term" value="F:transmembrane transporter activity"/>
    <property type="evidence" value="ECO:0007669"/>
    <property type="project" value="TreeGrafter"/>
</dbReference>
<evidence type="ECO:0000256" key="5">
    <source>
        <dbReference type="SAM" id="Phobius"/>
    </source>
</evidence>
<evidence type="ECO:0000313" key="6">
    <source>
        <dbReference type="EMBL" id="KAJ7027791.1"/>
    </source>
</evidence>
<dbReference type="PANTHER" id="PTHR23507:SF1">
    <property type="entry name" value="FI18259P1-RELATED"/>
    <property type="match status" value="1"/>
</dbReference>
<feature type="transmembrane region" description="Helical" evidence="5">
    <location>
        <begin position="181"/>
        <end position="201"/>
    </location>
</feature>
<gene>
    <name evidence="6" type="ORF">C8F04DRAFT_1121347</name>
</gene>
<name>A0AAD6SJ36_9AGAR</name>
<feature type="transmembrane region" description="Helical" evidence="5">
    <location>
        <begin position="306"/>
        <end position="330"/>
    </location>
</feature>
<comment type="subcellular location">
    <subcellularLocation>
        <location evidence="1">Membrane</location>
        <topology evidence="1">Multi-pass membrane protein</topology>
    </subcellularLocation>
</comment>
<accession>A0AAD6SJ36</accession>
<sequence length="480" mass="52514">MESSPNETDPLLPRAPTAVGKPSLLWLSPVVALASICRGISMFARYEHYQRTYCPEYPSNPYPIACGRFVKWLELPSITVYMELWTMFAAFLVSFIAVGWWSALGDRRSRRLVLFCSILGAVVGDLSYLIVAATSPSRDGSRDLLSLGLIIEGLLGGFVVYNGAIHAYAFDVATSPLSRTVLFGVIDAISLVGFIVGAVIGKSTDLTLAYILAILLALLNLAFIYALLPESRNQQQDDLLAPAIPQRSILKSIVSPISVFYRGPNSSKYLPLFALAFYVYSLTSAMDTGISSYLWQDLLPRLPRWFLITAPRAITLTTLLCILPALAWFFKRKHGGSTERAGLQLATTLSHHAILAAAVSSIGVLVFCLHAYPYSRGLLYPLFTITYSFTAVARPALYALGASYLVALGRKGQIGEFFGALSVWGALAEYVSYSIYGIGSQIFGWSAFFLVITLMLLLPDPPPVIEEEESPQAEIEVDDV</sequence>
<keyword evidence="7" id="KW-1185">Reference proteome</keyword>
<feature type="transmembrane region" description="Helical" evidence="5">
    <location>
        <begin position="207"/>
        <end position="228"/>
    </location>
</feature>
<dbReference type="AlphaFoldDB" id="A0AAD6SJ36"/>
<evidence type="ECO:0008006" key="8">
    <source>
        <dbReference type="Google" id="ProtNLM"/>
    </source>
</evidence>
<protein>
    <recommendedName>
        <fullName evidence="8">MFS general substrate transporter</fullName>
    </recommendedName>
</protein>
<feature type="transmembrane region" description="Helical" evidence="5">
    <location>
        <begin position="78"/>
        <end position="100"/>
    </location>
</feature>
<dbReference type="SUPFAM" id="SSF103473">
    <property type="entry name" value="MFS general substrate transporter"/>
    <property type="match status" value="1"/>
</dbReference>
<evidence type="ECO:0000256" key="3">
    <source>
        <dbReference type="ARBA" id="ARBA00022989"/>
    </source>
</evidence>
<dbReference type="EMBL" id="JARJCM010000119">
    <property type="protein sequence ID" value="KAJ7027791.1"/>
    <property type="molecule type" value="Genomic_DNA"/>
</dbReference>
<dbReference type="GO" id="GO:0016020">
    <property type="term" value="C:membrane"/>
    <property type="evidence" value="ECO:0007669"/>
    <property type="project" value="UniProtKB-SubCell"/>
</dbReference>
<evidence type="ECO:0000256" key="1">
    <source>
        <dbReference type="ARBA" id="ARBA00004141"/>
    </source>
</evidence>
<evidence type="ECO:0000256" key="4">
    <source>
        <dbReference type="ARBA" id="ARBA00023136"/>
    </source>
</evidence>
<dbReference type="InterPro" id="IPR036259">
    <property type="entry name" value="MFS_trans_sf"/>
</dbReference>
<organism evidence="6 7">
    <name type="scientific">Mycena alexandri</name>
    <dbReference type="NCBI Taxonomy" id="1745969"/>
    <lineage>
        <taxon>Eukaryota</taxon>
        <taxon>Fungi</taxon>
        <taxon>Dikarya</taxon>
        <taxon>Basidiomycota</taxon>
        <taxon>Agaricomycotina</taxon>
        <taxon>Agaricomycetes</taxon>
        <taxon>Agaricomycetidae</taxon>
        <taxon>Agaricales</taxon>
        <taxon>Marasmiineae</taxon>
        <taxon>Mycenaceae</taxon>
        <taxon>Mycena</taxon>
    </lineage>
</organism>
<comment type="caution">
    <text evidence="6">The sequence shown here is derived from an EMBL/GenBank/DDBJ whole genome shotgun (WGS) entry which is preliminary data.</text>
</comment>
<feature type="transmembrane region" description="Helical" evidence="5">
    <location>
        <begin position="378"/>
        <end position="405"/>
    </location>
</feature>
<keyword evidence="4 5" id="KW-0472">Membrane</keyword>
<feature type="transmembrane region" description="Helical" evidence="5">
    <location>
        <begin position="145"/>
        <end position="169"/>
    </location>
</feature>
<reference evidence="6" key="1">
    <citation type="submission" date="2023-03" db="EMBL/GenBank/DDBJ databases">
        <title>Massive genome expansion in bonnet fungi (Mycena s.s.) driven by repeated elements and novel gene families across ecological guilds.</title>
        <authorList>
            <consortium name="Lawrence Berkeley National Laboratory"/>
            <person name="Harder C.B."/>
            <person name="Miyauchi S."/>
            <person name="Viragh M."/>
            <person name="Kuo A."/>
            <person name="Thoen E."/>
            <person name="Andreopoulos B."/>
            <person name="Lu D."/>
            <person name="Skrede I."/>
            <person name="Drula E."/>
            <person name="Henrissat B."/>
            <person name="Morin E."/>
            <person name="Kohler A."/>
            <person name="Barry K."/>
            <person name="LaButti K."/>
            <person name="Morin E."/>
            <person name="Salamov A."/>
            <person name="Lipzen A."/>
            <person name="Mereny Z."/>
            <person name="Hegedus B."/>
            <person name="Baldrian P."/>
            <person name="Stursova M."/>
            <person name="Weitz H."/>
            <person name="Taylor A."/>
            <person name="Grigoriev I.V."/>
            <person name="Nagy L.G."/>
            <person name="Martin F."/>
            <person name="Kauserud H."/>
        </authorList>
    </citation>
    <scope>NUCLEOTIDE SEQUENCE</scope>
    <source>
        <strain evidence="6">CBHHK200</strain>
    </source>
</reference>
<proteinExistence type="predicted"/>
<feature type="transmembrane region" description="Helical" evidence="5">
    <location>
        <begin position="351"/>
        <end position="372"/>
    </location>
</feature>
<evidence type="ECO:0000313" key="7">
    <source>
        <dbReference type="Proteomes" id="UP001218188"/>
    </source>
</evidence>